<evidence type="ECO:0000256" key="1">
    <source>
        <dbReference type="SAM" id="Phobius"/>
    </source>
</evidence>
<keyword evidence="1" id="KW-0812">Transmembrane</keyword>
<keyword evidence="3" id="KW-1185">Reference proteome</keyword>
<protein>
    <submittedName>
        <fullName evidence="2">Peptidase</fullName>
    </submittedName>
</protein>
<comment type="caution">
    <text evidence="2">The sequence shown here is derived from an EMBL/GenBank/DDBJ whole genome shotgun (WGS) entry which is preliminary data.</text>
</comment>
<dbReference type="EMBL" id="BMDT01000002">
    <property type="protein sequence ID" value="GGI64925.1"/>
    <property type="molecule type" value="Genomic_DNA"/>
</dbReference>
<keyword evidence="1" id="KW-1133">Transmembrane helix</keyword>
<gene>
    <name evidence="2" type="ORF">GCM10011482_05790</name>
</gene>
<dbReference type="AlphaFoldDB" id="A0A917N3P7"/>
<dbReference type="Proteomes" id="UP000622610">
    <property type="component" value="Unassembled WGS sequence"/>
</dbReference>
<evidence type="ECO:0000313" key="2">
    <source>
        <dbReference type="EMBL" id="GGI64925.1"/>
    </source>
</evidence>
<keyword evidence="1" id="KW-0472">Membrane</keyword>
<sequence>MSKERHFSPLKAGLIIGASIGAAAGIYGTLFVKKNQTIKPDQILATIKKAFLAEGPIEGSWIEHDPVFVDHIVQESKAYNGGIVRYEGDELVVYEFLADADSGAILNITQLESQA</sequence>
<feature type="transmembrane region" description="Helical" evidence="1">
    <location>
        <begin position="12"/>
        <end position="32"/>
    </location>
</feature>
<dbReference type="RefSeq" id="WP_188366771.1">
    <property type="nucleotide sequence ID" value="NZ_BMDT01000002.1"/>
</dbReference>
<evidence type="ECO:0000313" key="3">
    <source>
        <dbReference type="Proteomes" id="UP000622610"/>
    </source>
</evidence>
<proteinExistence type="predicted"/>
<reference evidence="2" key="1">
    <citation type="journal article" date="2014" name="Int. J. Syst. Evol. Microbiol.">
        <title>Complete genome sequence of Corynebacterium casei LMG S-19264T (=DSM 44701T), isolated from a smear-ripened cheese.</title>
        <authorList>
            <consortium name="US DOE Joint Genome Institute (JGI-PGF)"/>
            <person name="Walter F."/>
            <person name="Albersmeier A."/>
            <person name="Kalinowski J."/>
            <person name="Ruckert C."/>
        </authorList>
    </citation>
    <scope>NUCLEOTIDE SEQUENCE</scope>
    <source>
        <strain evidence="2">CCM 8433</strain>
    </source>
</reference>
<reference evidence="2" key="2">
    <citation type="submission" date="2020-09" db="EMBL/GenBank/DDBJ databases">
        <authorList>
            <person name="Sun Q."/>
            <person name="Sedlacek I."/>
        </authorList>
    </citation>
    <scope>NUCLEOTIDE SEQUENCE</scope>
    <source>
        <strain evidence="2">CCM 8433</strain>
    </source>
</reference>
<accession>A0A917N3P7</accession>
<organism evidence="2 3">
    <name type="scientific">Enterococcus alcedinis</name>
    <dbReference type="NCBI Taxonomy" id="1274384"/>
    <lineage>
        <taxon>Bacteria</taxon>
        <taxon>Bacillati</taxon>
        <taxon>Bacillota</taxon>
        <taxon>Bacilli</taxon>
        <taxon>Lactobacillales</taxon>
        <taxon>Enterococcaceae</taxon>
        <taxon>Enterococcus</taxon>
    </lineage>
</organism>
<name>A0A917N3P7_9ENTE</name>